<reference evidence="10 11" key="1">
    <citation type="submission" date="2016-11" db="EMBL/GenBank/DDBJ databases">
        <authorList>
            <person name="Jaros S."/>
            <person name="Januszkiewicz K."/>
            <person name="Wedrychowicz H."/>
        </authorList>
    </citation>
    <scope>NUCLEOTIDE SEQUENCE [LARGE SCALE GENOMIC DNA]</scope>
    <source>
        <strain evidence="10 11">CGMCC 4.2025</strain>
    </source>
</reference>
<feature type="transmembrane region" description="Helical" evidence="8">
    <location>
        <begin position="128"/>
        <end position="152"/>
    </location>
</feature>
<evidence type="ECO:0000259" key="9">
    <source>
        <dbReference type="PROSITE" id="PS50893"/>
    </source>
</evidence>
<dbReference type="GO" id="GO:0016887">
    <property type="term" value="F:ATP hydrolysis activity"/>
    <property type="evidence" value="ECO:0007669"/>
    <property type="project" value="InterPro"/>
</dbReference>
<dbReference type="InterPro" id="IPR003593">
    <property type="entry name" value="AAA+_ATPase"/>
</dbReference>
<dbReference type="GO" id="GO:0015421">
    <property type="term" value="F:ABC-type oligopeptide transporter activity"/>
    <property type="evidence" value="ECO:0007669"/>
    <property type="project" value="TreeGrafter"/>
</dbReference>
<evidence type="ECO:0000256" key="8">
    <source>
        <dbReference type="SAM" id="Phobius"/>
    </source>
</evidence>
<evidence type="ECO:0000256" key="2">
    <source>
        <dbReference type="ARBA" id="ARBA00022692"/>
    </source>
</evidence>
<dbReference type="InterPro" id="IPR027417">
    <property type="entry name" value="P-loop_NTPase"/>
</dbReference>
<evidence type="ECO:0000313" key="11">
    <source>
        <dbReference type="Proteomes" id="UP000184111"/>
    </source>
</evidence>
<protein>
    <submittedName>
        <fullName evidence="10">ATP-binding cassette, subfamily B</fullName>
    </submittedName>
</protein>
<dbReference type="PROSITE" id="PS00211">
    <property type="entry name" value="ABC_TRANSPORTER_1"/>
    <property type="match status" value="1"/>
</dbReference>
<dbReference type="PANTHER" id="PTHR43394">
    <property type="entry name" value="ATP-DEPENDENT PERMEASE MDL1, MITOCHONDRIAL"/>
    <property type="match status" value="1"/>
</dbReference>
<comment type="subcellular location">
    <subcellularLocation>
        <location evidence="1">Cell membrane</location>
        <topology evidence="1">Multi-pass membrane protein</topology>
    </subcellularLocation>
</comment>
<evidence type="ECO:0000256" key="3">
    <source>
        <dbReference type="ARBA" id="ARBA00022741"/>
    </source>
</evidence>
<dbReference type="InterPro" id="IPR003439">
    <property type="entry name" value="ABC_transporter-like_ATP-bd"/>
</dbReference>
<evidence type="ECO:0000256" key="4">
    <source>
        <dbReference type="ARBA" id="ARBA00022840"/>
    </source>
</evidence>
<dbReference type="SUPFAM" id="SSF90123">
    <property type="entry name" value="ABC transporter transmembrane region"/>
    <property type="match status" value="1"/>
</dbReference>
<sequence>MTGPVLPGAAEDAAEVPRPRTGELPLPPAAAPASPEGAQLGEELKDAYWATWDGAAARASLRTIFGRLPAIVRRVLVMAWGADARATAAVIVMQLGSAAMAAFGLLASIGVLQALFAQGATPHRIRTAVPSLLLVAGLLMARAVLDTGVTFYQARLTPKVRRIVETEFLHLTAHVRLEAVDDADWSDDSYRANDRGLFYARESITQILELASALLSLAGAASVLTFLHPLLLPLLIASVIPQGLASVRSARLRFLSQVRYSTLQRRMRLITWLLLDQTSAPELRSSTAQPALLAEHERIAVAIEEEDTRLGRAEARTALVGRAIGGAATGLTYAALAWMTIAGWLPLASGGGAVLAVRAAQSTLTRIVLATHVVYEHALWVTDLMAFLDKCRTLMPRSTGRSLAPRVGTVTVDNVTFSYPDAARPALNGVSLRLHAGSTVAFVGANGSGKSTLSKLLAGLYEPASGAIRWDDTDVMEVDAESVQAQVAMVLQDPVEWPLSALANITISAGTITEADPQRAHQAAVDAGADTVIADLPRQWATPLSRRFKDGQQLSGGNWAKFAVARGLYKDAALLLLDEPTASMDPRAEHAVYTAVLRGRRRKDRITVLISHRLASVIECDHIYVFRDGRIIEDGTHTALMTAGGEYAAMFTLQAAAYRTEPATTSRGEEDRV</sequence>
<feature type="transmembrane region" description="Helical" evidence="8">
    <location>
        <begin position="95"/>
        <end position="116"/>
    </location>
</feature>
<gene>
    <name evidence="10" type="ORF">SAMN05216499_11538</name>
</gene>
<dbReference type="InterPro" id="IPR039421">
    <property type="entry name" value="Type_1_exporter"/>
</dbReference>
<name>A0A1M7M1D7_9ACTN</name>
<dbReference type="EMBL" id="FRBI01000015">
    <property type="protein sequence ID" value="SHM83973.1"/>
    <property type="molecule type" value="Genomic_DNA"/>
</dbReference>
<dbReference type="Pfam" id="PF00005">
    <property type="entry name" value="ABC_tran"/>
    <property type="match status" value="1"/>
</dbReference>
<keyword evidence="2 8" id="KW-0812">Transmembrane</keyword>
<dbReference type="Gene3D" id="1.20.1560.10">
    <property type="entry name" value="ABC transporter type 1, transmembrane domain"/>
    <property type="match status" value="1"/>
</dbReference>
<keyword evidence="4 10" id="KW-0067">ATP-binding</keyword>
<dbReference type="SMART" id="SM00382">
    <property type="entry name" value="AAA"/>
    <property type="match status" value="1"/>
</dbReference>
<dbReference type="STRING" id="310782.SAMN05216499_11538"/>
<keyword evidence="11" id="KW-1185">Reference proteome</keyword>
<evidence type="ECO:0000256" key="7">
    <source>
        <dbReference type="SAM" id="MobiDB-lite"/>
    </source>
</evidence>
<evidence type="ECO:0000256" key="5">
    <source>
        <dbReference type="ARBA" id="ARBA00022989"/>
    </source>
</evidence>
<dbReference type="PANTHER" id="PTHR43394:SF1">
    <property type="entry name" value="ATP-BINDING CASSETTE SUB-FAMILY B MEMBER 10, MITOCHONDRIAL"/>
    <property type="match status" value="1"/>
</dbReference>
<feature type="region of interest" description="Disordered" evidence="7">
    <location>
        <begin position="1"/>
        <end position="36"/>
    </location>
</feature>
<organism evidence="10 11">
    <name type="scientific">Actinacidiphila paucisporea</name>
    <dbReference type="NCBI Taxonomy" id="310782"/>
    <lineage>
        <taxon>Bacteria</taxon>
        <taxon>Bacillati</taxon>
        <taxon>Actinomycetota</taxon>
        <taxon>Actinomycetes</taxon>
        <taxon>Kitasatosporales</taxon>
        <taxon>Streptomycetaceae</taxon>
        <taxon>Actinacidiphila</taxon>
    </lineage>
</organism>
<dbReference type="Gene3D" id="3.40.50.300">
    <property type="entry name" value="P-loop containing nucleotide triphosphate hydrolases"/>
    <property type="match status" value="1"/>
</dbReference>
<keyword evidence="3" id="KW-0547">Nucleotide-binding</keyword>
<dbReference type="PROSITE" id="PS50893">
    <property type="entry name" value="ABC_TRANSPORTER_2"/>
    <property type="match status" value="1"/>
</dbReference>
<dbReference type="InterPro" id="IPR036640">
    <property type="entry name" value="ABC1_TM_sf"/>
</dbReference>
<evidence type="ECO:0000256" key="1">
    <source>
        <dbReference type="ARBA" id="ARBA00004651"/>
    </source>
</evidence>
<keyword evidence="5 8" id="KW-1133">Transmembrane helix</keyword>
<feature type="transmembrane region" description="Helical" evidence="8">
    <location>
        <begin position="319"/>
        <end position="347"/>
    </location>
</feature>
<dbReference type="GO" id="GO:0005524">
    <property type="term" value="F:ATP binding"/>
    <property type="evidence" value="ECO:0007669"/>
    <property type="project" value="UniProtKB-KW"/>
</dbReference>
<feature type="domain" description="ABC transporter" evidence="9">
    <location>
        <begin position="410"/>
        <end position="653"/>
    </location>
</feature>
<dbReference type="GO" id="GO:0005886">
    <property type="term" value="C:plasma membrane"/>
    <property type="evidence" value="ECO:0007669"/>
    <property type="project" value="UniProtKB-SubCell"/>
</dbReference>
<keyword evidence="6 8" id="KW-0472">Membrane</keyword>
<dbReference type="RefSeq" id="WP_235002345.1">
    <property type="nucleotide sequence ID" value="NZ_FRBI01000015.1"/>
</dbReference>
<dbReference type="Proteomes" id="UP000184111">
    <property type="component" value="Unassembled WGS sequence"/>
</dbReference>
<dbReference type="InterPro" id="IPR017871">
    <property type="entry name" value="ABC_transporter-like_CS"/>
</dbReference>
<evidence type="ECO:0000256" key="6">
    <source>
        <dbReference type="ARBA" id="ARBA00023136"/>
    </source>
</evidence>
<dbReference type="AlphaFoldDB" id="A0A1M7M1D7"/>
<proteinExistence type="predicted"/>
<accession>A0A1M7M1D7</accession>
<evidence type="ECO:0000313" key="10">
    <source>
        <dbReference type="EMBL" id="SHM83973.1"/>
    </source>
</evidence>
<dbReference type="SUPFAM" id="SSF52540">
    <property type="entry name" value="P-loop containing nucleoside triphosphate hydrolases"/>
    <property type="match status" value="1"/>
</dbReference>